<sequence>MPVKFDSLTGGPCFAGPHGQTAGSVWKSLSGVLGLGFVLWISDGARAVSAVSVAEVDGRIYAVQVKAGVAGVGGVGPWVATKQAVVIWLPPQRRLRDEGAMESARAMSRSKWGFSACLCPCIRPHASCFCTAVPLTYWQAVDAEGFEGLHAGTLPCTFISRLEELGWQKVYKFNMIPTCHEGEGGRVQDAECWKHRAESSVEEKEVERPLIADGHVEAM</sequence>
<comment type="caution">
    <text evidence="1">The sequence shown here is derived from an EMBL/GenBank/DDBJ whole genome shotgun (WGS) entry which is preliminary data.</text>
</comment>
<evidence type="ECO:0000313" key="2">
    <source>
        <dbReference type="Proteomes" id="UP000604046"/>
    </source>
</evidence>
<dbReference type="EMBL" id="CAJNDS010000646">
    <property type="protein sequence ID" value="CAE7225013.1"/>
    <property type="molecule type" value="Genomic_DNA"/>
</dbReference>
<reference evidence="1" key="1">
    <citation type="submission" date="2021-02" db="EMBL/GenBank/DDBJ databases">
        <authorList>
            <person name="Dougan E. K."/>
            <person name="Rhodes N."/>
            <person name="Thang M."/>
            <person name="Chan C."/>
        </authorList>
    </citation>
    <scope>NUCLEOTIDE SEQUENCE</scope>
</reference>
<gene>
    <name evidence="1" type="ORF">SNAT2548_LOCUS8634</name>
</gene>
<proteinExistence type="predicted"/>
<protein>
    <submittedName>
        <fullName evidence="1">Uncharacterized protein</fullName>
    </submittedName>
</protein>
<dbReference type="Proteomes" id="UP000604046">
    <property type="component" value="Unassembled WGS sequence"/>
</dbReference>
<accession>A0A812KJ92</accession>
<evidence type="ECO:0000313" key="1">
    <source>
        <dbReference type="EMBL" id="CAE7225013.1"/>
    </source>
</evidence>
<keyword evidence="2" id="KW-1185">Reference proteome</keyword>
<organism evidence="1 2">
    <name type="scientific">Symbiodinium natans</name>
    <dbReference type="NCBI Taxonomy" id="878477"/>
    <lineage>
        <taxon>Eukaryota</taxon>
        <taxon>Sar</taxon>
        <taxon>Alveolata</taxon>
        <taxon>Dinophyceae</taxon>
        <taxon>Suessiales</taxon>
        <taxon>Symbiodiniaceae</taxon>
        <taxon>Symbiodinium</taxon>
    </lineage>
</organism>
<name>A0A812KJ92_9DINO</name>
<dbReference type="AlphaFoldDB" id="A0A812KJ92"/>